<keyword evidence="8" id="KW-0496">Mitochondrion</keyword>
<name>A0AAW0C8I0_9AGAR</name>
<dbReference type="PANTHER" id="PTHR12131">
    <property type="entry name" value="ATP-DEPENDENT RNA AND DNA HELICASE"/>
    <property type="match status" value="1"/>
</dbReference>
<keyword evidence="3" id="KW-0547">Nucleotide-binding</keyword>
<dbReference type="InterPro" id="IPR055206">
    <property type="entry name" value="DEXQc_SUV3"/>
</dbReference>
<feature type="compositionally biased region" description="Polar residues" evidence="10">
    <location>
        <begin position="36"/>
        <end position="51"/>
    </location>
</feature>
<gene>
    <name evidence="12" type="primary">SUV3</name>
    <name evidence="12" type="ORF">VNI00_011953</name>
</gene>
<dbReference type="GO" id="GO:0005524">
    <property type="term" value="F:ATP binding"/>
    <property type="evidence" value="ECO:0007669"/>
    <property type="project" value="UniProtKB-KW"/>
</dbReference>
<dbReference type="InterPro" id="IPR001650">
    <property type="entry name" value="Helicase_C-like"/>
</dbReference>
<dbReference type="CDD" id="cd17913">
    <property type="entry name" value="DEXQc_Suv3"/>
    <property type="match status" value="1"/>
</dbReference>
<comment type="catalytic activity">
    <reaction evidence="9">
        <text>ATP + H2O = ADP + phosphate + H(+)</text>
        <dbReference type="Rhea" id="RHEA:13065"/>
        <dbReference type="ChEBI" id="CHEBI:15377"/>
        <dbReference type="ChEBI" id="CHEBI:15378"/>
        <dbReference type="ChEBI" id="CHEBI:30616"/>
        <dbReference type="ChEBI" id="CHEBI:43474"/>
        <dbReference type="ChEBI" id="CHEBI:456216"/>
        <dbReference type="EC" id="3.6.4.13"/>
    </reaction>
</comment>
<evidence type="ECO:0000256" key="10">
    <source>
        <dbReference type="SAM" id="MobiDB-lite"/>
    </source>
</evidence>
<dbReference type="EMBL" id="JAYKXP010000053">
    <property type="protein sequence ID" value="KAK7035422.1"/>
    <property type="molecule type" value="Genomic_DNA"/>
</dbReference>
<accession>A0AAW0C8I0</accession>
<dbReference type="Gene3D" id="1.20.272.40">
    <property type="match status" value="1"/>
</dbReference>
<feature type="compositionally biased region" description="Pro residues" evidence="10">
    <location>
        <begin position="59"/>
        <end position="74"/>
    </location>
</feature>
<dbReference type="CDD" id="cd18805">
    <property type="entry name" value="SF2_C_suv3"/>
    <property type="match status" value="1"/>
</dbReference>
<dbReference type="AlphaFoldDB" id="A0AAW0C8I0"/>
<evidence type="ECO:0000256" key="3">
    <source>
        <dbReference type="ARBA" id="ARBA00022741"/>
    </source>
</evidence>
<feature type="domain" description="Helicase C-terminal" evidence="11">
    <location>
        <begin position="390"/>
        <end position="545"/>
    </location>
</feature>
<dbReference type="FunFam" id="3.40.50.300:FF:000957">
    <property type="entry name" value="ATP-dependent RNA helicase SUV3L, mitochondrial"/>
    <property type="match status" value="1"/>
</dbReference>
<evidence type="ECO:0000313" key="13">
    <source>
        <dbReference type="Proteomes" id="UP001383192"/>
    </source>
</evidence>
<evidence type="ECO:0000256" key="6">
    <source>
        <dbReference type="ARBA" id="ARBA00022840"/>
    </source>
</evidence>
<dbReference type="InterPro" id="IPR022192">
    <property type="entry name" value="SUV3_C"/>
</dbReference>
<reference evidence="12 13" key="1">
    <citation type="submission" date="2024-01" db="EMBL/GenBank/DDBJ databases">
        <title>A draft genome for a cacao thread blight-causing isolate of Paramarasmius palmivorus.</title>
        <authorList>
            <person name="Baruah I.K."/>
            <person name="Bukari Y."/>
            <person name="Amoako-Attah I."/>
            <person name="Meinhardt L.W."/>
            <person name="Bailey B.A."/>
            <person name="Cohen S.P."/>
        </authorList>
    </citation>
    <scope>NUCLEOTIDE SEQUENCE [LARGE SCALE GENOMIC DNA]</scope>
    <source>
        <strain evidence="12 13">GH-12</strain>
    </source>
</reference>
<dbReference type="Proteomes" id="UP001383192">
    <property type="component" value="Unassembled WGS sequence"/>
</dbReference>
<dbReference type="Gene3D" id="1.20.58.1080">
    <property type="match status" value="1"/>
</dbReference>
<evidence type="ECO:0000256" key="8">
    <source>
        <dbReference type="ARBA" id="ARBA00023128"/>
    </source>
</evidence>
<dbReference type="Gene3D" id="3.40.50.300">
    <property type="entry name" value="P-loop containing nucleotide triphosphate hydrolases"/>
    <property type="match status" value="2"/>
</dbReference>
<sequence>MLRAPTLASSTRFTSSIRLSSSSKTWVSKILPPSLPSTSRFRTGGQPNSKSFAKKQPFRQPPVPKVPPLPQPPSPTLPSVSGFLHSYIPTWVKSATTYKRLLRFGLPKDEIQSLLHSFRHAVKAGHFATPEAFNHYALIRYSTVTKTDVHHEYYDMVTTSLLYAWASHESPKSISPETLKSISLLHTSTSISYPADRFPDARRMRRHFIMHVGPTNSGKTHNALRALAASDSGVYAGPLRLLAHEIWERLNTGKIVPLDVDPDLTPATTTSAIKITSSSGNPDYIRQCNLLTGETQKTTSETASLLSCTVEMVPSTRFSVAVIDEIQMIGDLTRGYAWTNAVLSICAPEVHLCGEETAIPVIQNLLKDTNDTLEIRRYERLSPLTVSEDSLKGDLGNVQKGDCVVAFTRRDIFKFKKIIEKKTGMKCATVYGKLPPETRARQAELFNDPDSGYDVLIGSDAIGMGLNLKINRIVFSDIAKYDGRTLRALTVSQVKQIAGRAGRFSASSQNNSGSVTTLHPEHLPSLARTLARTLPPIPYAVLSPNGYSLDAASRALPPSAGLELCWEAHQYIGILGSASEEGGLYRYSHIGYAPGGKTIPSVIDEMCLSPGASSQIMFSDRLLLALAPLPWKDNRAHPYIAHLIQAFGSAYYVPLMPLIRTKGNELLGALEAKPGPELLDSLELFHKLLTSYSWLAYRQPIAFSDSEEAFELTEKVEGALTKCLSAMTVGEDHEKPSGQEGPNIEYYNRREQLRLKAAREKLKEHGRTY</sequence>
<proteinExistence type="predicted"/>
<keyword evidence="4 12" id="KW-0378">Hydrolase</keyword>
<dbReference type="InterPro" id="IPR044774">
    <property type="entry name" value="Suv3_DEXQc"/>
</dbReference>
<evidence type="ECO:0000256" key="4">
    <source>
        <dbReference type="ARBA" id="ARBA00022801"/>
    </source>
</evidence>
<evidence type="ECO:0000313" key="12">
    <source>
        <dbReference type="EMBL" id="KAK7035422.1"/>
    </source>
</evidence>
<evidence type="ECO:0000256" key="1">
    <source>
        <dbReference type="ARBA" id="ARBA00004173"/>
    </source>
</evidence>
<feature type="region of interest" description="Disordered" evidence="10">
    <location>
        <begin position="31"/>
        <end position="74"/>
    </location>
</feature>
<evidence type="ECO:0000256" key="2">
    <source>
        <dbReference type="ARBA" id="ARBA00012552"/>
    </source>
</evidence>
<keyword evidence="6" id="KW-0067">ATP-binding</keyword>
<dbReference type="Pfam" id="PF12513">
    <property type="entry name" value="SUV3_C"/>
    <property type="match status" value="1"/>
</dbReference>
<keyword evidence="5 12" id="KW-0347">Helicase</keyword>
<keyword evidence="13" id="KW-1185">Reference proteome</keyword>
<keyword evidence="7" id="KW-0809">Transit peptide</keyword>
<dbReference type="GO" id="GO:0000965">
    <property type="term" value="P:mitochondrial RNA 3'-end processing"/>
    <property type="evidence" value="ECO:0007669"/>
    <property type="project" value="TreeGrafter"/>
</dbReference>
<dbReference type="GO" id="GO:0003724">
    <property type="term" value="F:RNA helicase activity"/>
    <property type="evidence" value="ECO:0007669"/>
    <property type="project" value="UniProtKB-EC"/>
</dbReference>
<comment type="subcellular location">
    <subcellularLocation>
        <location evidence="1">Mitochondrion</location>
    </subcellularLocation>
</comment>
<evidence type="ECO:0000256" key="7">
    <source>
        <dbReference type="ARBA" id="ARBA00022946"/>
    </source>
</evidence>
<dbReference type="GO" id="GO:0045025">
    <property type="term" value="C:mitochondrial degradosome"/>
    <property type="evidence" value="ECO:0007669"/>
    <property type="project" value="TreeGrafter"/>
</dbReference>
<protein>
    <recommendedName>
        <fullName evidence="2">RNA helicase</fullName>
        <ecNumber evidence="2">3.6.4.13</ecNumber>
    </recommendedName>
</protein>
<dbReference type="Pfam" id="PF22527">
    <property type="entry name" value="DEXQc_Suv3"/>
    <property type="match status" value="1"/>
</dbReference>
<organism evidence="12 13">
    <name type="scientific">Paramarasmius palmivorus</name>
    <dbReference type="NCBI Taxonomy" id="297713"/>
    <lineage>
        <taxon>Eukaryota</taxon>
        <taxon>Fungi</taxon>
        <taxon>Dikarya</taxon>
        <taxon>Basidiomycota</taxon>
        <taxon>Agaricomycotina</taxon>
        <taxon>Agaricomycetes</taxon>
        <taxon>Agaricomycetidae</taxon>
        <taxon>Agaricales</taxon>
        <taxon>Marasmiineae</taxon>
        <taxon>Marasmiaceae</taxon>
        <taxon>Paramarasmius</taxon>
    </lineage>
</organism>
<dbReference type="PROSITE" id="PS51194">
    <property type="entry name" value="HELICASE_CTER"/>
    <property type="match status" value="1"/>
</dbReference>
<dbReference type="EC" id="3.6.4.13" evidence="2"/>
<evidence type="ECO:0000256" key="5">
    <source>
        <dbReference type="ARBA" id="ARBA00022806"/>
    </source>
</evidence>
<dbReference type="SUPFAM" id="SSF52540">
    <property type="entry name" value="P-loop containing nucleoside triphosphate hydrolases"/>
    <property type="match status" value="1"/>
</dbReference>
<dbReference type="SMART" id="SM00490">
    <property type="entry name" value="HELICc"/>
    <property type="match status" value="1"/>
</dbReference>
<evidence type="ECO:0000256" key="9">
    <source>
        <dbReference type="ARBA" id="ARBA00047984"/>
    </source>
</evidence>
<dbReference type="InterPro" id="IPR027417">
    <property type="entry name" value="P-loop_NTPase"/>
</dbReference>
<dbReference type="PANTHER" id="PTHR12131:SF1">
    <property type="entry name" value="ATP-DEPENDENT RNA HELICASE SUPV3L1, MITOCHONDRIAL-RELATED"/>
    <property type="match status" value="1"/>
</dbReference>
<dbReference type="InterPro" id="IPR050699">
    <property type="entry name" value="RNA-DNA_Helicase"/>
</dbReference>
<dbReference type="Pfam" id="PF00271">
    <property type="entry name" value="Helicase_C"/>
    <property type="match status" value="1"/>
</dbReference>
<dbReference type="GO" id="GO:0016787">
    <property type="term" value="F:hydrolase activity"/>
    <property type="evidence" value="ECO:0007669"/>
    <property type="project" value="UniProtKB-KW"/>
</dbReference>
<comment type="caution">
    <text evidence="12">The sequence shown here is derived from an EMBL/GenBank/DDBJ whole genome shotgun (WGS) entry which is preliminary data.</text>
</comment>
<evidence type="ECO:0000259" key="11">
    <source>
        <dbReference type="PROSITE" id="PS51194"/>
    </source>
</evidence>